<feature type="transmembrane region" description="Helical" evidence="23">
    <location>
        <begin position="140"/>
        <end position="159"/>
    </location>
</feature>
<dbReference type="InterPro" id="IPR023352">
    <property type="entry name" value="MAPEG-like_dom_sf"/>
</dbReference>
<dbReference type="OMA" id="TWEENVD"/>
<evidence type="ECO:0000256" key="15">
    <source>
        <dbReference type="ARBA" id="ARBA00037916"/>
    </source>
</evidence>
<dbReference type="Gene3D" id="1.20.120.550">
    <property type="entry name" value="Membrane associated eicosanoid/glutathione metabolism-like domain"/>
    <property type="match status" value="1"/>
</dbReference>
<keyword evidence="5" id="KW-1000">Mitochondrion outer membrane</keyword>
<evidence type="ECO:0000256" key="17">
    <source>
        <dbReference type="ARBA" id="ARBA00043664"/>
    </source>
</evidence>
<keyword evidence="7" id="KW-0560">Oxidoreductase</keyword>
<dbReference type="Pfam" id="PF01124">
    <property type="entry name" value="MAPEG"/>
    <property type="match status" value="1"/>
</dbReference>
<dbReference type="InterPro" id="IPR050997">
    <property type="entry name" value="MAPEG"/>
</dbReference>
<keyword evidence="6 23" id="KW-1133">Transmembrane helix</keyword>
<keyword evidence="3" id="KW-0808">Transferase</keyword>
<dbReference type="GO" id="GO:0005783">
    <property type="term" value="C:endoplasmic reticulum"/>
    <property type="evidence" value="ECO:0007669"/>
    <property type="project" value="TreeGrafter"/>
</dbReference>
<evidence type="ECO:0000256" key="8">
    <source>
        <dbReference type="ARBA" id="ARBA00023098"/>
    </source>
</evidence>
<keyword evidence="11" id="KW-0564">Palmitate</keyword>
<evidence type="ECO:0000256" key="9">
    <source>
        <dbReference type="ARBA" id="ARBA00023128"/>
    </source>
</evidence>
<evidence type="ECO:0000313" key="24">
    <source>
        <dbReference type="Ensembl" id="ENSPANP00000030482.2"/>
    </source>
</evidence>
<dbReference type="GO" id="GO:0004464">
    <property type="term" value="F:leukotriene-C4 synthase activity"/>
    <property type="evidence" value="ECO:0007669"/>
    <property type="project" value="UniProtKB-EC"/>
</dbReference>
<evidence type="ECO:0000256" key="12">
    <source>
        <dbReference type="ARBA" id="ARBA00023239"/>
    </source>
</evidence>
<keyword evidence="4 23" id="KW-0812">Transmembrane</keyword>
<keyword evidence="8" id="KW-0443">Lipid metabolism</keyword>
<dbReference type="PANTHER" id="PTHR10250:SF26">
    <property type="entry name" value="GLUTATHIONE S-TRANSFERASE 3, MITOCHONDRIAL"/>
    <property type="match status" value="1"/>
</dbReference>
<dbReference type="SUPFAM" id="SSF161084">
    <property type="entry name" value="MAPEG domain-like"/>
    <property type="match status" value="1"/>
</dbReference>
<dbReference type="FunFam" id="1.20.120.550:FF:000004">
    <property type="entry name" value="Microsomal glutathione S-transferase 3"/>
    <property type="match status" value="1"/>
</dbReference>
<evidence type="ECO:0000256" key="23">
    <source>
        <dbReference type="SAM" id="Phobius"/>
    </source>
</evidence>
<dbReference type="Ensembl" id="ENSPANT00000034164.2">
    <property type="protein sequence ID" value="ENSPANP00000030482.2"/>
    <property type="gene ID" value="ENSPANG00000044215.1"/>
</dbReference>
<dbReference type="GO" id="GO:0006629">
    <property type="term" value="P:lipid metabolic process"/>
    <property type="evidence" value="ECO:0007669"/>
    <property type="project" value="UniProtKB-KW"/>
</dbReference>
<evidence type="ECO:0000256" key="21">
    <source>
        <dbReference type="ARBA" id="ARBA00075145"/>
    </source>
</evidence>
<dbReference type="InterPro" id="IPR001129">
    <property type="entry name" value="Membr-assoc_MAPEG"/>
</dbReference>
<reference evidence="24" key="3">
    <citation type="submission" date="2025-09" db="UniProtKB">
        <authorList>
            <consortium name="Ensembl"/>
        </authorList>
    </citation>
    <scope>IDENTIFICATION</scope>
</reference>
<evidence type="ECO:0000256" key="5">
    <source>
        <dbReference type="ARBA" id="ARBA00022787"/>
    </source>
</evidence>
<evidence type="ECO:0000256" key="16">
    <source>
        <dbReference type="ARBA" id="ARBA00039056"/>
    </source>
</evidence>
<dbReference type="Proteomes" id="UP000028761">
    <property type="component" value="Unplaced"/>
</dbReference>
<comment type="pathway">
    <text evidence="15">Lipid metabolism; arachidonate metabolism.</text>
</comment>
<evidence type="ECO:0000256" key="18">
    <source>
        <dbReference type="ARBA" id="ARBA00049298"/>
    </source>
</evidence>
<evidence type="ECO:0000256" key="6">
    <source>
        <dbReference type="ARBA" id="ARBA00022989"/>
    </source>
</evidence>
<dbReference type="PANTHER" id="PTHR10250">
    <property type="entry name" value="MICROSOMAL GLUTATHIONE S-TRANSFERASE"/>
    <property type="match status" value="1"/>
</dbReference>
<dbReference type="GO" id="GO:0006691">
    <property type="term" value="P:leukotriene metabolic process"/>
    <property type="evidence" value="ECO:0007669"/>
    <property type="project" value="UniProtKB-ARBA"/>
</dbReference>
<comment type="similarity">
    <text evidence="2">Belongs to the MAPEG family.</text>
</comment>
<name>A0A2I3M439_PAPAN</name>
<protein>
    <recommendedName>
        <fullName evidence="20">Glutathione S-transferase 3, mitochondrial</fullName>
        <ecNumber evidence="16">4.4.1.20</ecNumber>
    </recommendedName>
    <alternativeName>
        <fullName evidence="21">Glutathione peroxidase MGST3</fullName>
    </alternativeName>
    <alternativeName>
        <fullName evidence="22">LTC4 synthase MGST3</fullName>
    </alternativeName>
</protein>
<dbReference type="GO" id="GO:0004602">
    <property type="term" value="F:glutathione peroxidase activity"/>
    <property type="evidence" value="ECO:0007669"/>
    <property type="project" value="TreeGrafter"/>
</dbReference>
<evidence type="ECO:0000256" key="22">
    <source>
        <dbReference type="ARBA" id="ARBA00076908"/>
    </source>
</evidence>
<dbReference type="AlphaFoldDB" id="A0A2I3M439"/>
<keyword evidence="12" id="KW-0456">Lyase</keyword>
<dbReference type="ExpressionAtlas" id="A0A2I3M439">
    <property type="expression patterns" value="baseline"/>
</dbReference>
<dbReference type="EC" id="4.4.1.20" evidence="16"/>
<feature type="transmembrane region" description="Helical" evidence="23">
    <location>
        <begin position="249"/>
        <end position="269"/>
    </location>
</feature>
<keyword evidence="25" id="KW-1185">Reference proteome</keyword>
<evidence type="ECO:0000256" key="3">
    <source>
        <dbReference type="ARBA" id="ARBA00022679"/>
    </source>
</evidence>
<dbReference type="GeneTree" id="ENSGT00390000008608"/>
<comment type="catalytic activity">
    <reaction evidence="17">
        <text>(5S)-hydroperoxy-(6E,8Z,11Z,14Z)-eicosatetraenoate + 2 glutathione = (5S)-hydroxy-(6E,8Z,11Z,14Z)-eicosatetraenoate + glutathione disulfide + H2O</text>
        <dbReference type="Rhea" id="RHEA:48620"/>
        <dbReference type="ChEBI" id="CHEBI:15377"/>
        <dbReference type="ChEBI" id="CHEBI:57450"/>
        <dbReference type="ChEBI" id="CHEBI:57925"/>
        <dbReference type="ChEBI" id="CHEBI:58297"/>
        <dbReference type="ChEBI" id="CHEBI:90632"/>
    </reaction>
    <physiologicalReaction direction="left-to-right" evidence="17">
        <dbReference type="Rhea" id="RHEA:48621"/>
    </physiologicalReaction>
</comment>
<dbReference type="GO" id="GO:0004364">
    <property type="term" value="F:glutathione transferase activity"/>
    <property type="evidence" value="ECO:0007669"/>
    <property type="project" value="TreeGrafter"/>
</dbReference>
<sequence>MRVSLCGPGWSQTPGLKCSFHLGLPNCWDYRCDPPCPGGSFILNDLFAPNVFNLRVGWRFSHFYLFSKRCSEFTLCISFTNYCGSLLMLTFYTWEENVDKEAWREARDSLLCAAAQTGQDLLTCGASPLQRKMAVLSKEYGFVLLTGAASFIMVAHLAINVSKARKKYKVEYPTMYSTDPENGHIFNCIQRAHQNTLEVYPPFLFFLAVGGVYHPRIASGLGLAWIVGRVLYAYGYYTGEPSKRSRGALGSIALLGLVGTTVCSAFQHLGWVKSGLGSGSKCCH</sequence>
<evidence type="ECO:0000256" key="7">
    <source>
        <dbReference type="ARBA" id="ARBA00023002"/>
    </source>
</evidence>
<evidence type="ECO:0000256" key="13">
    <source>
        <dbReference type="ARBA" id="ARBA00023288"/>
    </source>
</evidence>
<evidence type="ECO:0000256" key="1">
    <source>
        <dbReference type="ARBA" id="ARBA00004374"/>
    </source>
</evidence>
<comment type="pathway">
    <text evidence="14">Lipid metabolism; leukotriene C4 biosynthesis.</text>
</comment>
<comment type="subcellular location">
    <subcellularLocation>
        <location evidence="1">Mitochondrion outer membrane</location>
        <topology evidence="1">Multi-pass membrane protein</topology>
    </subcellularLocation>
</comment>
<keyword evidence="9" id="KW-0496">Mitochondrion</keyword>
<keyword evidence="10 23" id="KW-0472">Membrane</keyword>
<evidence type="ECO:0000256" key="4">
    <source>
        <dbReference type="ARBA" id="ARBA00022692"/>
    </source>
</evidence>
<evidence type="ECO:0000313" key="25">
    <source>
        <dbReference type="Proteomes" id="UP000028761"/>
    </source>
</evidence>
<organism evidence="24 25">
    <name type="scientific">Papio anubis</name>
    <name type="common">Olive baboon</name>
    <dbReference type="NCBI Taxonomy" id="9555"/>
    <lineage>
        <taxon>Eukaryota</taxon>
        <taxon>Metazoa</taxon>
        <taxon>Chordata</taxon>
        <taxon>Craniata</taxon>
        <taxon>Vertebrata</taxon>
        <taxon>Euteleostomi</taxon>
        <taxon>Mammalia</taxon>
        <taxon>Eutheria</taxon>
        <taxon>Euarchontoglires</taxon>
        <taxon>Primates</taxon>
        <taxon>Haplorrhini</taxon>
        <taxon>Catarrhini</taxon>
        <taxon>Cercopithecidae</taxon>
        <taxon>Cercopithecinae</taxon>
        <taxon>Papio</taxon>
    </lineage>
</organism>
<reference evidence="25" key="1">
    <citation type="submission" date="2012-03" db="EMBL/GenBank/DDBJ databases">
        <title>Whole Genome Assembly of Papio anubis.</title>
        <authorList>
            <person name="Liu Y.L."/>
            <person name="Abraham K.A."/>
            <person name="Akbar H.A."/>
            <person name="Ali S.A."/>
            <person name="Anosike U.A."/>
            <person name="Aqrawi P.A."/>
            <person name="Arias F.A."/>
            <person name="Attaway T.A."/>
            <person name="Awwad R.A."/>
            <person name="Babu C.B."/>
            <person name="Bandaranaike D.B."/>
            <person name="Battles P.B."/>
            <person name="Bell A.B."/>
            <person name="Beltran B.B."/>
            <person name="Berhane-Mersha D.B."/>
            <person name="Bess C.B."/>
            <person name="Bickham C.B."/>
            <person name="Bolden T.B."/>
            <person name="Carter K.C."/>
            <person name="Chau D.C."/>
            <person name="Chavez A.C."/>
            <person name="Clerc-Blankenburg K.C."/>
            <person name="Coyle M.C."/>
            <person name="Dao M.D."/>
            <person name="Davila M.L.D."/>
            <person name="Davy-Carroll L.D."/>
            <person name="Denson S.D."/>
            <person name="Dinh H.D."/>
            <person name="Fernandez S.F."/>
            <person name="Fernando P.F."/>
            <person name="Forbes L.F."/>
            <person name="Francis C.F."/>
            <person name="Francisco L.F."/>
            <person name="Fu Q.F."/>
            <person name="Garcia-Iii R.G."/>
            <person name="Garrett T.G."/>
            <person name="Gross S.G."/>
            <person name="Gubbala S.G."/>
            <person name="Hirani K.H."/>
            <person name="Hogues M.H."/>
            <person name="Hollins B.H."/>
            <person name="Jackson L.J."/>
            <person name="Javaid M.J."/>
            <person name="Jhangiani S.J."/>
            <person name="Johnson A.J."/>
            <person name="Johnson B.J."/>
            <person name="Jones J.J."/>
            <person name="Joshi V.J."/>
            <person name="Kalu J.K."/>
            <person name="Khan N.K."/>
            <person name="Korchina V.K."/>
            <person name="Kovar C.K."/>
            <person name="Lago L.L."/>
            <person name="Lara F.L."/>
            <person name="Le T.-K.L."/>
            <person name="Lee S.L."/>
            <person name="Legall-Iii F.L."/>
            <person name="Lemon S.L."/>
            <person name="Liu J.L."/>
            <person name="Liu Y.-S.L."/>
            <person name="Liyanage D.L."/>
            <person name="Lopez J.L."/>
            <person name="Lorensuhewa L.L."/>
            <person name="Mata R.M."/>
            <person name="Mathew T.M."/>
            <person name="Mercado C.M."/>
            <person name="Mercado I.M."/>
            <person name="Morales K.M."/>
            <person name="Morgan M.M."/>
            <person name="Munidasa M.M."/>
            <person name="Ngo D.N."/>
            <person name="Nguyen L.N."/>
            <person name="Nguyen T.N."/>
            <person name="Nguyen N.N."/>
            <person name="Obregon M.O."/>
            <person name="Okwuonu G.O."/>
            <person name="Ongeri F.O."/>
            <person name="Onwere C.O."/>
            <person name="Osifeso I.O."/>
            <person name="Parra A.P."/>
            <person name="Patil S.P."/>
            <person name="Perez A.P."/>
            <person name="Perez Y.P."/>
            <person name="Pham C.P."/>
            <person name="Pu L.-L.P."/>
            <person name="Puazo M.P."/>
            <person name="Quiroz J.Q."/>
            <person name="Rouhana J.R."/>
            <person name="Ruiz M.R."/>
            <person name="Ruiz S.-J.R."/>
            <person name="Saada N.S."/>
            <person name="Santibanez J.S."/>
            <person name="Scheel M.S."/>
            <person name="Schneider B.S."/>
            <person name="Simmons D.S."/>
            <person name="Sisson I.S."/>
            <person name="Tang L.-Y.T."/>
            <person name="Thornton R.T."/>
            <person name="Tisius J.T."/>
            <person name="Toledanes G.T."/>
            <person name="Trejos Z.T."/>
            <person name="Usmani K.U."/>
            <person name="Varghese R.V."/>
            <person name="Vattathil S.V."/>
            <person name="Vee V.V."/>
            <person name="Walker D.W."/>
            <person name="Weissenberger G.W."/>
            <person name="White C.W."/>
            <person name="Williams A.W."/>
            <person name="Woodworth J.W."/>
            <person name="Wright R.W."/>
            <person name="Zhu Y.Z."/>
            <person name="Han Y.H."/>
            <person name="Newsham I.N."/>
            <person name="Nazareth L.N."/>
            <person name="Worley K.W."/>
            <person name="Muzny D.M."/>
            <person name="Rogers J.R."/>
            <person name="Gibbs R.G."/>
        </authorList>
    </citation>
    <scope>NUCLEOTIDE SEQUENCE [LARGE SCALE GENOMIC DNA]</scope>
</reference>
<dbReference type="STRING" id="9555.ENSPANP00000030482"/>
<evidence type="ECO:0000256" key="14">
    <source>
        <dbReference type="ARBA" id="ARBA00037884"/>
    </source>
</evidence>
<evidence type="ECO:0000256" key="20">
    <source>
        <dbReference type="ARBA" id="ARBA00069748"/>
    </source>
</evidence>
<dbReference type="GO" id="GO:0005741">
    <property type="term" value="C:mitochondrial outer membrane"/>
    <property type="evidence" value="ECO:0007669"/>
    <property type="project" value="UniProtKB-SubCell"/>
</dbReference>
<evidence type="ECO:0000256" key="19">
    <source>
        <dbReference type="ARBA" id="ARBA00051411"/>
    </source>
</evidence>
<dbReference type="Bgee" id="ENSPANG00000021905">
    <property type="expression patterns" value="Expressed in ascending colon and 66 other cell types or tissues"/>
</dbReference>
<keyword evidence="13" id="KW-0449">Lipoprotein</keyword>
<evidence type="ECO:0000256" key="10">
    <source>
        <dbReference type="ARBA" id="ARBA00023136"/>
    </source>
</evidence>
<comment type="catalytic activity">
    <reaction evidence="18">
        <text>leukotriene C4 = leukotriene A4 + glutathione</text>
        <dbReference type="Rhea" id="RHEA:17617"/>
        <dbReference type="ChEBI" id="CHEBI:57463"/>
        <dbReference type="ChEBI" id="CHEBI:57925"/>
        <dbReference type="ChEBI" id="CHEBI:57973"/>
        <dbReference type="EC" id="4.4.1.20"/>
    </reaction>
    <physiologicalReaction direction="right-to-left" evidence="18">
        <dbReference type="Rhea" id="RHEA:17619"/>
    </physiologicalReaction>
</comment>
<evidence type="ECO:0000256" key="11">
    <source>
        <dbReference type="ARBA" id="ARBA00023139"/>
    </source>
</evidence>
<proteinExistence type="inferred from homology"/>
<comment type="catalytic activity">
    <reaction evidence="19">
        <text>15-deoxy-Delta(12,14)-prostaglandin J2 + glutathione = 15-deoxy-Delta(12,14)-prostaglandin J2-S-(R)-glutathione</text>
        <dbReference type="Rhea" id="RHEA:75963"/>
        <dbReference type="ChEBI" id="CHEBI:57925"/>
        <dbReference type="ChEBI" id="CHEBI:85236"/>
        <dbReference type="ChEBI" id="CHEBI:194498"/>
    </reaction>
    <physiologicalReaction direction="left-to-right" evidence="19">
        <dbReference type="Rhea" id="RHEA:75964"/>
    </physiologicalReaction>
</comment>
<accession>A0A2I3M439</accession>
<reference evidence="24" key="2">
    <citation type="submission" date="2025-08" db="UniProtKB">
        <authorList>
            <consortium name="Ensembl"/>
        </authorList>
    </citation>
    <scope>IDENTIFICATION</scope>
</reference>
<dbReference type="GO" id="GO:0005635">
    <property type="term" value="C:nuclear envelope"/>
    <property type="evidence" value="ECO:0007669"/>
    <property type="project" value="TreeGrafter"/>
</dbReference>
<evidence type="ECO:0000256" key="2">
    <source>
        <dbReference type="ARBA" id="ARBA00010459"/>
    </source>
</evidence>